<accession>A0A1A9AMU4</accession>
<proteinExistence type="predicted"/>
<feature type="compositionally biased region" description="Low complexity" evidence="1">
    <location>
        <begin position="307"/>
        <end position="348"/>
    </location>
</feature>
<dbReference type="AlphaFoldDB" id="A0A1A9AMU4"/>
<sequence>MSCKKAEVVDNPAFSKCIQYNSWIESQRKTFTNEYLDNVSNFTSQTVDKYFSTKEHPQGRDPRLTYRHSKLDCDIYNPASKKFQKELVEKAPTNRSQSPGASSTRKESLEKDGSSVPNRNDRIEKEKPDVYKSPKPKSTTPNYQIHAPSKTQTDGTHPGQDTHVRPKAPASADSRNEGKTEATATQSEPPTNGPTTAQDKSPPQAGNPLLPAVVTKDHDKPLHSTTAVTSATTHSTETLPAPSVAISTLPQPQPPALNTPPDVTAAQGHGTHPSSSASTVTTTATTTTMSPLAVTSPTMSATHKPISSAKEATSVSSSQEPSLLSAESAPKATAPTTRPQQTFTQTPTSLREGDTKGVSVPAQPDTIDNNQQTKLSGAPSPKTKDLIIQPEVQPANSISTHSAYTPSGGHFVYIKYI</sequence>
<feature type="compositionally biased region" description="Low complexity" evidence="1">
    <location>
        <begin position="271"/>
        <end position="296"/>
    </location>
</feature>
<reference evidence="3" key="1">
    <citation type="submission" date="2016-05" db="EMBL/GenBank/DDBJ databases">
        <authorList>
            <person name="Naeem Raeece"/>
        </authorList>
    </citation>
    <scope>NUCLEOTIDE SEQUENCE [LARGE SCALE GENOMIC DNA]</scope>
</reference>
<evidence type="ECO:0000313" key="3">
    <source>
        <dbReference type="Proteomes" id="UP000078555"/>
    </source>
</evidence>
<evidence type="ECO:0000256" key="1">
    <source>
        <dbReference type="SAM" id="MobiDB-lite"/>
    </source>
</evidence>
<feature type="region of interest" description="Disordered" evidence="1">
    <location>
        <begin position="88"/>
        <end position="383"/>
    </location>
</feature>
<protein>
    <recommendedName>
        <fullName evidence="4">PIR Superfamily Protein</fullName>
    </recommendedName>
</protein>
<feature type="compositionally biased region" description="Polar residues" evidence="1">
    <location>
        <begin position="93"/>
        <end position="103"/>
    </location>
</feature>
<feature type="compositionally biased region" description="Basic and acidic residues" evidence="1">
    <location>
        <begin position="104"/>
        <end position="132"/>
    </location>
</feature>
<name>A0A1A9AMU4_PLAOA</name>
<organism evidence="2 3">
    <name type="scientific">Plasmodium ovale wallikeri</name>
    <dbReference type="NCBI Taxonomy" id="864142"/>
    <lineage>
        <taxon>Eukaryota</taxon>
        <taxon>Sar</taxon>
        <taxon>Alveolata</taxon>
        <taxon>Apicomplexa</taxon>
        <taxon>Aconoidasida</taxon>
        <taxon>Haemosporida</taxon>
        <taxon>Plasmodiidae</taxon>
        <taxon>Plasmodium</taxon>
        <taxon>Plasmodium (Plasmodium)</taxon>
    </lineage>
</organism>
<feature type="compositionally biased region" description="Polar residues" evidence="1">
    <location>
        <begin position="136"/>
        <end position="155"/>
    </location>
</feature>
<dbReference type="EMBL" id="FLRD01001547">
    <property type="protein sequence ID" value="SBT57540.1"/>
    <property type="molecule type" value="Genomic_DNA"/>
</dbReference>
<dbReference type="Proteomes" id="UP000078555">
    <property type="component" value="Unassembled WGS sequence"/>
</dbReference>
<keyword evidence="3" id="KW-1185">Reference proteome</keyword>
<feature type="compositionally biased region" description="Polar residues" evidence="1">
    <location>
        <begin position="182"/>
        <end position="201"/>
    </location>
</feature>
<evidence type="ECO:0000313" key="2">
    <source>
        <dbReference type="EMBL" id="SBT57540.1"/>
    </source>
</evidence>
<gene>
    <name evidence="2" type="ORF">POVWA1_082150</name>
</gene>
<evidence type="ECO:0008006" key="4">
    <source>
        <dbReference type="Google" id="ProtNLM"/>
    </source>
</evidence>
<feature type="compositionally biased region" description="Low complexity" evidence="1">
    <location>
        <begin position="223"/>
        <end position="238"/>
    </location>
</feature>
<feature type="compositionally biased region" description="Polar residues" evidence="1">
    <location>
        <begin position="366"/>
        <end position="375"/>
    </location>
</feature>